<organism evidence="3 4">
    <name type="scientific">Pelagibius litoralis</name>
    <dbReference type="NCBI Taxonomy" id="374515"/>
    <lineage>
        <taxon>Bacteria</taxon>
        <taxon>Pseudomonadati</taxon>
        <taxon>Pseudomonadota</taxon>
        <taxon>Alphaproteobacteria</taxon>
        <taxon>Rhodospirillales</taxon>
        <taxon>Rhodovibrionaceae</taxon>
        <taxon>Pelagibius</taxon>
    </lineage>
</organism>
<protein>
    <recommendedName>
        <fullName evidence="5">CARDB domain-containing protein</fullName>
    </recommendedName>
</protein>
<reference evidence="3" key="1">
    <citation type="submission" date="2020-03" db="EMBL/GenBank/DDBJ databases">
        <title>Genome of Pelagibius litoralis DSM 21314T.</title>
        <authorList>
            <person name="Wang G."/>
        </authorList>
    </citation>
    <scope>NUCLEOTIDE SEQUENCE</scope>
    <source>
        <strain evidence="3">DSM 21314</strain>
    </source>
</reference>
<comment type="caution">
    <text evidence="3">The sequence shown here is derived from an EMBL/GenBank/DDBJ whole genome shotgun (WGS) entry which is preliminary data.</text>
</comment>
<proteinExistence type="predicted"/>
<dbReference type="Proteomes" id="UP000761264">
    <property type="component" value="Unassembled WGS sequence"/>
</dbReference>
<evidence type="ECO:0000313" key="3">
    <source>
        <dbReference type="EMBL" id="NIA72436.1"/>
    </source>
</evidence>
<accession>A0A967KIM2</accession>
<name>A0A967KIM2_9PROT</name>
<evidence type="ECO:0000313" key="4">
    <source>
        <dbReference type="Proteomes" id="UP000761264"/>
    </source>
</evidence>
<keyword evidence="4" id="KW-1185">Reference proteome</keyword>
<keyword evidence="2" id="KW-0732">Signal</keyword>
<evidence type="ECO:0000256" key="1">
    <source>
        <dbReference type="SAM" id="MobiDB-lite"/>
    </source>
</evidence>
<dbReference type="AlphaFoldDB" id="A0A967KIM2"/>
<sequence>MRKSTVSTLTLAAVAAVTLAAPLSNDSAAQSTKEQVRPIPAQIKIIKPSEPPRQPVLKTNPQPGKPRPGTGRPTTDGPDTPSQLANLVVIPFYNNSHNLPQGFPEHSFCVKNPAGGAPNQIKFWIRNAGGSDSGAFQWTPSFPNAGAAPANIAVNVPANGQILITQGIPNGCYTPGFNATCQFSISLDDHDEVEEWSEANTFANLCVGPAG</sequence>
<gene>
    <name evidence="3" type="ORF">HBA54_27995</name>
</gene>
<dbReference type="EMBL" id="JAAQPH010000045">
    <property type="protein sequence ID" value="NIA72436.1"/>
    <property type="molecule type" value="Genomic_DNA"/>
</dbReference>
<feature type="chain" id="PRO_5036901787" description="CARDB domain-containing protein" evidence="2">
    <location>
        <begin position="21"/>
        <end position="211"/>
    </location>
</feature>
<feature type="region of interest" description="Disordered" evidence="1">
    <location>
        <begin position="44"/>
        <end position="83"/>
    </location>
</feature>
<evidence type="ECO:0008006" key="5">
    <source>
        <dbReference type="Google" id="ProtNLM"/>
    </source>
</evidence>
<dbReference type="RefSeq" id="WP_167231827.1">
    <property type="nucleotide sequence ID" value="NZ_JAAQPH010000045.1"/>
</dbReference>
<feature type="compositionally biased region" description="Low complexity" evidence="1">
    <location>
        <begin position="67"/>
        <end position="81"/>
    </location>
</feature>
<feature type="signal peptide" evidence="2">
    <location>
        <begin position="1"/>
        <end position="20"/>
    </location>
</feature>
<evidence type="ECO:0000256" key="2">
    <source>
        <dbReference type="SAM" id="SignalP"/>
    </source>
</evidence>